<feature type="domain" description="Phosphoribosyltransferase" evidence="2">
    <location>
        <begin position="98"/>
        <end position="224"/>
    </location>
</feature>
<dbReference type="InterPro" id="IPR029057">
    <property type="entry name" value="PRTase-like"/>
</dbReference>
<dbReference type="Gene3D" id="3.40.50.2020">
    <property type="match status" value="1"/>
</dbReference>
<dbReference type="CDD" id="cd06223">
    <property type="entry name" value="PRTases_typeI"/>
    <property type="match status" value="1"/>
</dbReference>
<accession>A0A4P7VPZ5</accession>
<protein>
    <submittedName>
        <fullName evidence="3">ComF family protein</fullName>
    </submittedName>
</protein>
<dbReference type="PANTHER" id="PTHR47505:SF1">
    <property type="entry name" value="DNA UTILIZATION PROTEIN YHGH"/>
    <property type="match status" value="1"/>
</dbReference>
<comment type="similarity">
    <text evidence="1">Belongs to the ComF/GntX family.</text>
</comment>
<evidence type="ECO:0000256" key="1">
    <source>
        <dbReference type="ARBA" id="ARBA00008007"/>
    </source>
</evidence>
<dbReference type="Pfam" id="PF00156">
    <property type="entry name" value="Pribosyltran"/>
    <property type="match status" value="1"/>
</dbReference>
<dbReference type="EMBL" id="CP039393">
    <property type="protein sequence ID" value="QCD36348.1"/>
    <property type="molecule type" value="Genomic_DNA"/>
</dbReference>
<dbReference type="InterPro" id="IPR051910">
    <property type="entry name" value="ComF/GntX_DNA_util-trans"/>
</dbReference>
<organism evidence="3 4">
    <name type="scientific">Muribaculum gordoncarteri</name>
    <dbReference type="NCBI Taxonomy" id="2530390"/>
    <lineage>
        <taxon>Bacteria</taxon>
        <taxon>Pseudomonadati</taxon>
        <taxon>Bacteroidota</taxon>
        <taxon>Bacteroidia</taxon>
        <taxon>Bacteroidales</taxon>
        <taxon>Muribaculaceae</taxon>
        <taxon>Muribaculum</taxon>
    </lineage>
</organism>
<gene>
    <name evidence="3" type="ORF">E7746_10890</name>
</gene>
<dbReference type="Proteomes" id="UP000297031">
    <property type="component" value="Chromosome"/>
</dbReference>
<dbReference type="PANTHER" id="PTHR47505">
    <property type="entry name" value="DNA UTILIZATION PROTEIN YHGH"/>
    <property type="match status" value="1"/>
</dbReference>
<name>A0A4P7VPZ5_9BACT</name>
<evidence type="ECO:0000313" key="4">
    <source>
        <dbReference type="Proteomes" id="UP000297031"/>
    </source>
</evidence>
<dbReference type="OrthoDB" id="9779910at2"/>
<proteinExistence type="inferred from homology"/>
<evidence type="ECO:0000259" key="2">
    <source>
        <dbReference type="Pfam" id="PF00156"/>
    </source>
</evidence>
<dbReference type="RefSeq" id="WP_136410800.1">
    <property type="nucleotide sequence ID" value="NZ_CANQMU010000016.1"/>
</dbReference>
<dbReference type="KEGG" id="mgod:E7746_10890"/>
<dbReference type="InterPro" id="IPR000836">
    <property type="entry name" value="PRTase_dom"/>
</dbReference>
<evidence type="ECO:0000313" key="3">
    <source>
        <dbReference type="EMBL" id="QCD36348.1"/>
    </source>
</evidence>
<reference evidence="3 4" key="1">
    <citation type="submission" date="2019-02" db="EMBL/GenBank/DDBJ databases">
        <title>Isolation and identification of novel species under the genus Muribaculum.</title>
        <authorList>
            <person name="Miyake S."/>
            <person name="Ding Y."/>
            <person name="Low A."/>
            <person name="Soh M."/>
            <person name="Seedorf H."/>
        </authorList>
    </citation>
    <scope>NUCLEOTIDE SEQUENCE [LARGE SCALE GENOMIC DNA]</scope>
    <source>
        <strain evidence="3 4">TLL-A4</strain>
    </source>
</reference>
<sequence>MDVKWIDGVLRMIYPQVCEVCGRSLCRGEDVMCLHCLRQLPRVSSNGDDFNLLHERLASTVAIERAAGYFHYYKESPYVKLIHQAKYSSRPVVARKIARRFARELSRDGFFDGIDMIVPVPLHRWKLMRRGYNQSDYIARGIADVTGLEVSHSLVASRGHATQTARNSYQRWVNAGSVYELRDGASVAGRHVLVVDDVITTGATLLACCEAIHRVEPSARLSVLALGVAHLS</sequence>
<dbReference type="AlphaFoldDB" id="A0A4P7VPZ5"/>
<dbReference type="SUPFAM" id="SSF53271">
    <property type="entry name" value="PRTase-like"/>
    <property type="match status" value="1"/>
</dbReference>
<keyword evidence="4" id="KW-1185">Reference proteome</keyword>